<reference evidence="3" key="1">
    <citation type="submission" date="2016-04" db="EMBL/GenBank/DDBJ databases">
        <authorList>
            <person name="Nguyen H.D."/>
            <person name="Kesanakurti P."/>
            <person name="Cullis J."/>
            <person name="Levesque C.A."/>
            <person name="Hambleton S."/>
        </authorList>
    </citation>
    <scope>NUCLEOTIDE SEQUENCE</scope>
    <source>
        <strain evidence="3">DAOMC 238032</strain>
    </source>
</reference>
<feature type="compositionally biased region" description="Polar residues" evidence="2">
    <location>
        <begin position="174"/>
        <end position="199"/>
    </location>
</feature>
<gene>
    <name evidence="3" type="ORF">A4X03_0g7866</name>
</gene>
<feature type="region of interest" description="Disordered" evidence="2">
    <location>
        <begin position="172"/>
        <end position="306"/>
    </location>
</feature>
<protein>
    <submittedName>
        <fullName evidence="3">Uncharacterized protein</fullName>
    </submittedName>
</protein>
<proteinExistence type="predicted"/>
<organism evidence="3 4">
    <name type="scientific">Tilletia caries</name>
    <name type="common">wheat bunt fungus</name>
    <dbReference type="NCBI Taxonomy" id="13290"/>
    <lineage>
        <taxon>Eukaryota</taxon>
        <taxon>Fungi</taxon>
        <taxon>Dikarya</taxon>
        <taxon>Basidiomycota</taxon>
        <taxon>Ustilaginomycotina</taxon>
        <taxon>Exobasidiomycetes</taxon>
        <taxon>Tilletiales</taxon>
        <taxon>Tilletiaceae</taxon>
        <taxon>Tilletia</taxon>
    </lineage>
</organism>
<dbReference type="AlphaFoldDB" id="A0A8T8SLB0"/>
<feature type="compositionally biased region" description="Acidic residues" evidence="2">
    <location>
        <begin position="227"/>
        <end position="243"/>
    </location>
</feature>
<feature type="coiled-coil region" evidence="1">
    <location>
        <begin position="351"/>
        <end position="389"/>
    </location>
</feature>
<evidence type="ECO:0000256" key="1">
    <source>
        <dbReference type="SAM" id="Coils"/>
    </source>
</evidence>
<comment type="caution">
    <text evidence="3">The sequence shown here is derived from an EMBL/GenBank/DDBJ whole genome shotgun (WGS) entry which is preliminary data.</text>
</comment>
<keyword evidence="1" id="KW-0175">Coiled coil</keyword>
<name>A0A8T8SLB0_9BASI</name>
<dbReference type="EMBL" id="LWDD02002060">
    <property type="protein sequence ID" value="KAE8243111.1"/>
    <property type="molecule type" value="Genomic_DNA"/>
</dbReference>
<sequence length="456" mass="49612">MASTRHRTGASKSYPLVFSSSSEAATSPALSQVSDSSLPVSISESVREPWTTHQMVALVDFLKDSIPHQVMFLPGHNRGHPIKGSHMQGATMIRALRSHVFPEGTNKTVDGIKAKISAMVKKYRQHLTAMSQTGQGLLLDEMYDGPVKTAREQLLEEYPWWETMHIMMRDRASSDPSTVVTGAGEISTTTGSASTSVESQGEGEDEAVGLGLRSQTSGRGRKRAFDFDEDDRNDAFSEDDSEDGQTNTSTPRASGSRLPQRLYIPGKGPLPTLGRLANATSTDPMSKGSVQKEAGDSTSPTARMDKGKAKVVERLHPVPVKLESAPKPKPTHKHARSSVVDGALDEFGRTLAEERQQRAHAQALVASEREQTKRLKIELQAQNRDKEKDLFDCRLNAQAIKLEAIHNDIHNTAQAVSQLTSSINTFMGKVDIVTMVLQHLMPSGSSGRPSVAQAPN</sequence>
<evidence type="ECO:0000256" key="2">
    <source>
        <dbReference type="SAM" id="MobiDB-lite"/>
    </source>
</evidence>
<accession>A0A8T8SLB0</accession>
<dbReference type="Proteomes" id="UP000077671">
    <property type="component" value="Unassembled WGS sequence"/>
</dbReference>
<feature type="compositionally biased region" description="Polar residues" evidence="2">
    <location>
        <begin position="244"/>
        <end position="253"/>
    </location>
</feature>
<reference evidence="3" key="2">
    <citation type="journal article" date="2019" name="IMA Fungus">
        <title>Genome sequencing and comparison of five Tilletia species to identify candidate genes for the detection of regulated species infecting wheat.</title>
        <authorList>
            <person name="Nguyen H.D.T."/>
            <person name="Sultana T."/>
            <person name="Kesanakurti P."/>
            <person name="Hambleton S."/>
        </authorList>
    </citation>
    <scope>NUCLEOTIDE SEQUENCE</scope>
    <source>
        <strain evidence="3">DAOMC 238032</strain>
    </source>
</reference>
<evidence type="ECO:0000313" key="3">
    <source>
        <dbReference type="EMBL" id="KAE8243111.1"/>
    </source>
</evidence>
<evidence type="ECO:0000313" key="4">
    <source>
        <dbReference type="Proteomes" id="UP000077671"/>
    </source>
</evidence>